<evidence type="ECO:0000256" key="4">
    <source>
        <dbReference type="SAM" id="SignalP"/>
    </source>
</evidence>
<protein>
    <submittedName>
        <fullName evidence="6">C-type lectin like protein 3</fullName>
    </submittedName>
</protein>
<dbReference type="InterPro" id="IPR016187">
    <property type="entry name" value="CTDL_fold"/>
</dbReference>
<feature type="signal peptide" evidence="4">
    <location>
        <begin position="1"/>
        <end position="21"/>
    </location>
</feature>
<dbReference type="PANTHER" id="PTHR22803">
    <property type="entry name" value="MANNOSE, PHOSPHOLIPASE, LECTIN RECEPTOR RELATED"/>
    <property type="match status" value="1"/>
</dbReference>
<evidence type="ECO:0000256" key="2">
    <source>
        <dbReference type="ARBA" id="ARBA00022525"/>
    </source>
</evidence>
<proteinExistence type="evidence at transcript level"/>
<dbReference type="AlphaFoldDB" id="I7JX23"/>
<dbReference type="PROSITE" id="PS50041">
    <property type="entry name" value="C_TYPE_LECTIN_2"/>
    <property type="match status" value="1"/>
</dbReference>
<dbReference type="InterPro" id="IPR001304">
    <property type="entry name" value="C-type_lectin-like"/>
</dbReference>
<dbReference type="SUPFAM" id="SSF56436">
    <property type="entry name" value="C-type lectin-like"/>
    <property type="match status" value="1"/>
</dbReference>
<evidence type="ECO:0000256" key="3">
    <source>
        <dbReference type="ARBA" id="ARBA00023157"/>
    </source>
</evidence>
<keyword evidence="6" id="KW-0430">Lectin</keyword>
<dbReference type="PRINTS" id="PR01504">
    <property type="entry name" value="PNCREATITSAP"/>
</dbReference>
<dbReference type="InterPro" id="IPR016186">
    <property type="entry name" value="C-type_lectin-like/link_sf"/>
</dbReference>
<feature type="domain" description="C-type lectin" evidence="5">
    <location>
        <begin position="32"/>
        <end position="151"/>
    </location>
</feature>
<sequence length="156" mass="18157">MGRFIFLSSGLLVVFLSLSGADFECPSEWRPFDQHCYRAFDEPKRSADAEKFCSEQGNSGHLVSIQSKEEADFVAQLISDNIKSSPDYVWMGLWNQRREQYCSRKWTDGSNVIYKNVAERFTKNCFGLEKETEYRTWLNILCGDDYPFVCKFPPRC</sequence>
<feature type="chain" id="PRO_5003711451" evidence="4">
    <location>
        <begin position="22"/>
        <end position="156"/>
    </location>
</feature>
<evidence type="ECO:0000313" key="6">
    <source>
        <dbReference type="EMBL" id="CCH15163.1"/>
    </source>
</evidence>
<organism evidence="6">
    <name type="scientific">Bitis rhinoceros</name>
    <name type="common">West African gaboon viper</name>
    <name type="synonym">Vipera rhinoceros</name>
    <dbReference type="NCBI Taxonomy" id="715877"/>
    <lineage>
        <taxon>Eukaryota</taxon>
        <taxon>Metazoa</taxon>
        <taxon>Chordata</taxon>
        <taxon>Craniata</taxon>
        <taxon>Vertebrata</taxon>
        <taxon>Euteleostomi</taxon>
        <taxon>Lepidosauria</taxon>
        <taxon>Squamata</taxon>
        <taxon>Bifurcata</taxon>
        <taxon>Unidentata</taxon>
        <taxon>Episquamata</taxon>
        <taxon>Toxicofera</taxon>
        <taxon>Serpentes</taxon>
        <taxon>Colubroidea</taxon>
        <taxon>Viperidae</taxon>
        <taxon>Viperinae</taxon>
        <taxon>Bitis</taxon>
    </lineage>
</organism>
<dbReference type="Pfam" id="PF00059">
    <property type="entry name" value="Lectin_C"/>
    <property type="match status" value="1"/>
</dbReference>
<dbReference type="GO" id="GO:0030246">
    <property type="term" value="F:carbohydrate binding"/>
    <property type="evidence" value="ECO:0007669"/>
    <property type="project" value="UniProtKB-KW"/>
</dbReference>
<dbReference type="EMBL" id="HE800431">
    <property type="protein sequence ID" value="CCH15163.1"/>
    <property type="molecule type" value="mRNA"/>
</dbReference>
<keyword evidence="2" id="KW-0964">Secreted</keyword>
<accession>I7JX23</accession>
<evidence type="ECO:0000259" key="5">
    <source>
        <dbReference type="PROSITE" id="PS50041"/>
    </source>
</evidence>
<dbReference type="SMR" id="I7JX23"/>
<dbReference type="GO" id="GO:0005576">
    <property type="term" value="C:extracellular region"/>
    <property type="evidence" value="ECO:0007669"/>
    <property type="project" value="UniProtKB-SubCell"/>
</dbReference>
<dbReference type="FunFam" id="3.10.100.10:FF:000087">
    <property type="entry name" value="Snaclec rhodocetin subunit delta"/>
    <property type="match status" value="1"/>
</dbReference>
<keyword evidence="3" id="KW-1015">Disulfide bond</keyword>
<name>I7JX23_BITRH</name>
<reference evidence="6" key="1">
    <citation type="submission" date="2012-04" db="EMBL/GenBank/DDBJ databases">
        <title>Rhinocetin, a novel snaclec in venom of Bitis gabonica rhinoceros selectively inhibits collagen-induced platelet and endothelial functions.</title>
        <authorList>
            <person name="Vaiyapuri S."/>
            <person name="Hutchinson E.G."/>
            <person name="Ali M.S."/>
            <person name="Dannoura A."/>
            <person name="Harrison R.A."/>
            <person name="Bicknell A.B."/>
            <person name="Gibbins J.M."/>
        </authorList>
    </citation>
    <scope>NUCLEOTIDE SEQUENCE</scope>
    <source>
        <tissue evidence="6">Venom gland</tissue>
    </source>
</reference>
<evidence type="ECO:0000256" key="1">
    <source>
        <dbReference type="ARBA" id="ARBA00004613"/>
    </source>
</evidence>
<comment type="subcellular location">
    <subcellularLocation>
        <location evidence="1">Secreted</location>
    </subcellularLocation>
</comment>
<dbReference type="SMART" id="SM00034">
    <property type="entry name" value="CLECT"/>
    <property type="match status" value="1"/>
</dbReference>
<keyword evidence="4" id="KW-0732">Signal</keyword>
<dbReference type="InterPro" id="IPR050111">
    <property type="entry name" value="C-type_lectin/snaclec_domain"/>
</dbReference>
<dbReference type="Gene3D" id="3.10.100.10">
    <property type="entry name" value="Mannose-Binding Protein A, subunit A"/>
    <property type="match status" value="1"/>
</dbReference>